<feature type="transmembrane region" description="Helical" evidence="10">
    <location>
        <begin position="160"/>
        <end position="181"/>
    </location>
</feature>
<evidence type="ECO:0000256" key="7">
    <source>
        <dbReference type="ARBA" id="ARBA00023065"/>
    </source>
</evidence>
<gene>
    <name evidence="11" type="ORF">ACFPIB_06955</name>
</gene>
<feature type="transmembrane region" description="Helical" evidence="10">
    <location>
        <begin position="131"/>
        <end position="148"/>
    </location>
</feature>
<feature type="transmembrane region" description="Helical" evidence="10">
    <location>
        <begin position="50"/>
        <end position="75"/>
    </location>
</feature>
<keyword evidence="6 10" id="KW-1133">Transmembrane helix</keyword>
<keyword evidence="2" id="KW-0813">Transport</keyword>
<comment type="subcellular location">
    <subcellularLocation>
        <location evidence="1">Cell membrane</location>
        <topology evidence="1">Multi-pass membrane protein</topology>
    </subcellularLocation>
</comment>
<feature type="transmembrane region" description="Helical" evidence="10">
    <location>
        <begin position="12"/>
        <end position="30"/>
    </location>
</feature>
<dbReference type="CDD" id="cd13131">
    <property type="entry name" value="MATE_NorM_like"/>
    <property type="match status" value="1"/>
</dbReference>
<feature type="transmembrane region" description="Helical" evidence="10">
    <location>
        <begin position="242"/>
        <end position="267"/>
    </location>
</feature>
<protein>
    <recommendedName>
        <fullName evidence="9">Multidrug-efflux transporter</fullName>
    </recommendedName>
</protein>
<feature type="transmembrane region" description="Helical" evidence="10">
    <location>
        <begin position="319"/>
        <end position="341"/>
    </location>
</feature>
<evidence type="ECO:0000313" key="12">
    <source>
        <dbReference type="Proteomes" id="UP001596161"/>
    </source>
</evidence>
<dbReference type="RefSeq" id="WP_378016710.1">
    <property type="nucleotide sequence ID" value="NZ_JBHSKT010000003.1"/>
</dbReference>
<sequence>MYVLTYKDHFKANISLAYPVVLSQLGHILVNVADSMMVGQLGTIELAASSLANSVFVVAMVFGLGVSYSITPLVASAAGNNNHNRMSLLLVNGTVLCTLFGIAIAAAGYFFSPMLVYLNQPAEVVEKAIPYITILFFSLLPLMVFQGFKQFAEGMSVTKPPMLISIFANVLNVILNYALIYGKLGLPEMGMNGAAIATCIARVLMAVLIAFYVLRSEDFKRYSYHFQRKYLSFIHMRRITKIAFPISGQMIFEVGAFSFSAVMIGWLGAKELAAHQIAISTASVSYMMASGLAAAGTIRVGMQAGRGDFSELRKAGNSNMILAVIFMTVCALLFILLQNVIPHWYTQNAEVIQYAAGLLVIAGIFQISDGVQVVGLGVLRGLEDVKVPGLISLLAYWVVALPMGYVLGFKFGMGVYGVWTGLLVGLTIAAVLLYLRFRKLSHTH</sequence>
<evidence type="ECO:0000256" key="1">
    <source>
        <dbReference type="ARBA" id="ARBA00004651"/>
    </source>
</evidence>
<keyword evidence="8 10" id="KW-0472">Membrane</keyword>
<organism evidence="11 12">
    <name type="scientific">Adhaeribacter terreus</name>
    <dbReference type="NCBI Taxonomy" id="529703"/>
    <lineage>
        <taxon>Bacteria</taxon>
        <taxon>Pseudomonadati</taxon>
        <taxon>Bacteroidota</taxon>
        <taxon>Cytophagia</taxon>
        <taxon>Cytophagales</taxon>
        <taxon>Hymenobacteraceae</taxon>
        <taxon>Adhaeribacter</taxon>
    </lineage>
</organism>
<keyword evidence="3" id="KW-0050">Antiport</keyword>
<evidence type="ECO:0000256" key="6">
    <source>
        <dbReference type="ARBA" id="ARBA00022989"/>
    </source>
</evidence>
<evidence type="ECO:0000256" key="10">
    <source>
        <dbReference type="SAM" id="Phobius"/>
    </source>
</evidence>
<reference evidence="12" key="1">
    <citation type="journal article" date="2019" name="Int. J. Syst. Evol. Microbiol.">
        <title>The Global Catalogue of Microorganisms (GCM) 10K type strain sequencing project: providing services to taxonomists for standard genome sequencing and annotation.</title>
        <authorList>
            <consortium name="The Broad Institute Genomics Platform"/>
            <consortium name="The Broad Institute Genome Sequencing Center for Infectious Disease"/>
            <person name="Wu L."/>
            <person name="Ma J."/>
        </authorList>
    </citation>
    <scope>NUCLEOTIDE SEQUENCE [LARGE SCALE GENOMIC DNA]</scope>
    <source>
        <strain evidence="12">KACC 12602</strain>
    </source>
</reference>
<dbReference type="Proteomes" id="UP001596161">
    <property type="component" value="Unassembled WGS sequence"/>
</dbReference>
<feature type="transmembrane region" description="Helical" evidence="10">
    <location>
        <begin position="390"/>
        <end position="408"/>
    </location>
</feature>
<keyword evidence="12" id="KW-1185">Reference proteome</keyword>
<dbReference type="NCBIfam" id="TIGR00797">
    <property type="entry name" value="matE"/>
    <property type="match status" value="1"/>
</dbReference>
<feature type="transmembrane region" description="Helical" evidence="10">
    <location>
        <begin position="87"/>
        <end position="111"/>
    </location>
</feature>
<dbReference type="InterPro" id="IPR050222">
    <property type="entry name" value="MATE_MdtK"/>
</dbReference>
<evidence type="ECO:0000256" key="3">
    <source>
        <dbReference type="ARBA" id="ARBA00022449"/>
    </source>
</evidence>
<dbReference type="InterPro" id="IPR002528">
    <property type="entry name" value="MATE_fam"/>
</dbReference>
<feature type="transmembrane region" description="Helical" evidence="10">
    <location>
        <begin position="193"/>
        <end position="214"/>
    </location>
</feature>
<evidence type="ECO:0000256" key="9">
    <source>
        <dbReference type="ARBA" id="ARBA00031636"/>
    </source>
</evidence>
<evidence type="ECO:0000256" key="8">
    <source>
        <dbReference type="ARBA" id="ARBA00023136"/>
    </source>
</evidence>
<feature type="transmembrane region" description="Helical" evidence="10">
    <location>
        <begin position="353"/>
        <end position="378"/>
    </location>
</feature>
<evidence type="ECO:0000313" key="11">
    <source>
        <dbReference type="EMBL" id="MFC5270339.1"/>
    </source>
</evidence>
<evidence type="ECO:0000256" key="5">
    <source>
        <dbReference type="ARBA" id="ARBA00022692"/>
    </source>
</evidence>
<feature type="transmembrane region" description="Helical" evidence="10">
    <location>
        <begin position="273"/>
        <end position="298"/>
    </location>
</feature>
<evidence type="ECO:0000256" key="2">
    <source>
        <dbReference type="ARBA" id="ARBA00022448"/>
    </source>
</evidence>
<name>A0ABW0E7R8_9BACT</name>
<keyword evidence="7" id="KW-0406">Ion transport</keyword>
<keyword evidence="4" id="KW-1003">Cell membrane</keyword>
<dbReference type="PANTHER" id="PTHR43298:SF2">
    <property type="entry name" value="FMN_FAD EXPORTER YEEO-RELATED"/>
    <property type="match status" value="1"/>
</dbReference>
<dbReference type="PANTHER" id="PTHR43298">
    <property type="entry name" value="MULTIDRUG RESISTANCE PROTEIN NORM-RELATED"/>
    <property type="match status" value="1"/>
</dbReference>
<dbReference type="InterPro" id="IPR048279">
    <property type="entry name" value="MdtK-like"/>
</dbReference>
<evidence type="ECO:0000256" key="4">
    <source>
        <dbReference type="ARBA" id="ARBA00022475"/>
    </source>
</evidence>
<proteinExistence type="predicted"/>
<dbReference type="EMBL" id="JBHSKT010000003">
    <property type="protein sequence ID" value="MFC5270339.1"/>
    <property type="molecule type" value="Genomic_DNA"/>
</dbReference>
<accession>A0ABW0E7R8</accession>
<feature type="transmembrane region" description="Helical" evidence="10">
    <location>
        <begin position="414"/>
        <end position="435"/>
    </location>
</feature>
<keyword evidence="5 10" id="KW-0812">Transmembrane</keyword>
<dbReference type="PIRSF" id="PIRSF006603">
    <property type="entry name" value="DinF"/>
    <property type="match status" value="1"/>
</dbReference>
<comment type="caution">
    <text evidence="11">The sequence shown here is derived from an EMBL/GenBank/DDBJ whole genome shotgun (WGS) entry which is preliminary data.</text>
</comment>
<dbReference type="Pfam" id="PF01554">
    <property type="entry name" value="MatE"/>
    <property type="match status" value="2"/>
</dbReference>